<accession>A0A8S3BPI2</accession>
<gene>
    <name evidence="1" type="ORF">SMN809_LOCUS49227</name>
</gene>
<comment type="caution">
    <text evidence="1">The sequence shown here is derived from an EMBL/GenBank/DDBJ whole genome shotgun (WGS) entry which is preliminary data.</text>
</comment>
<protein>
    <submittedName>
        <fullName evidence="1">Uncharacterized protein</fullName>
    </submittedName>
</protein>
<name>A0A8S3BPI2_9BILA</name>
<organism evidence="1 2">
    <name type="scientific">Rotaria magnacalcarata</name>
    <dbReference type="NCBI Taxonomy" id="392030"/>
    <lineage>
        <taxon>Eukaryota</taxon>
        <taxon>Metazoa</taxon>
        <taxon>Spiralia</taxon>
        <taxon>Gnathifera</taxon>
        <taxon>Rotifera</taxon>
        <taxon>Eurotatoria</taxon>
        <taxon>Bdelloidea</taxon>
        <taxon>Philodinida</taxon>
        <taxon>Philodinidae</taxon>
        <taxon>Rotaria</taxon>
    </lineage>
</organism>
<proteinExistence type="predicted"/>
<dbReference type="Proteomes" id="UP000676336">
    <property type="component" value="Unassembled WGS sequence"/>
</dbReference>
<evidence type="ECO:0000313" key="1">
    <source>
        <dbReference type="EMBL" id="CAF4847311.1"/>
    </source>
</evidence>
<reference evidence="1" key="1">
    <citation type="submission" date="2021-02" db="EMBL/GenBank/DDBJ databases">
        <authorList>
            <person name="Nowell W R."/>
        </authorList>
    </citation>
    <scope>NUCLEOTIDE SEQUENCE</scope>
</reference>
<dbReference type="EMBL" id="CAJOBI010160044">
    <property type="protein sequence ID" value="CAF4847311.1"/>
    <property type="molecule type" value="Genomic_DNA"/>
</dbReference>
<feature type="non-terminal residue" evidence="1">
    <location>
        <position position="1"/>
    </location>
</feature>
<evidence type="ECO:0000313" key="2">
    <source>
        <dbReference type="Proteomes" id="UP000676336"/>
    </source>
</evidence>
<sequence length="14" mass="1549">IFTGEISGYQFSSL</sequence>